<dbReference type="Proteomes" id="UP000285258">
    <property type="component" value="Unassembled WGS sequence"/>
</dbReference>
<dbReference type="PANTHER" id="PTHR42859:SF16">
    <property type="entry name" value="FORMATE HYDROGENLYASE SUBUNIT 2-RELATED"/>
    <property type="match status" value="1"/>
</dbReference>
<keyword evidence="2" id="KW-0479">Metal-binding</keyword>
<dbReference type="AlphaFoldDB" id="A0A423UMU2"/>
<evidence type="ECO:0000313" key="6">
    <source>
        <dbReference type="EMBL" id="MSA94071.1"/>
    </source>
</evidence>
<reference evidence="7 11" key="5">
    <citation type="submission" date="2019-11" db="EMBL/GenBank/DDBJ databases">
        <title>Whole genome shotgun sequencing (WGS) data from Adlercreutzia equolifaciens ResAG-91, Eggerthella lenta MRI-F36, MRI-F37, MRI-F40, ResAG-49, ResAG-88, ResAG-121, ResAG-145, and Gordonibacter sp. ResAG-5, ResAG-26, ResAG-43, ResAG-50, ResAG-59.</title>
        <authorList>
            <person name="Stoll D.A."/>
            <person name="Danylec N."/>
            <person name="Franz C.M.A.P."/>
            <person name="Huch M."/>
        </authorList>
    </citation>
    <scope>NUCLEOTIDE SEQUENCE [LARGE SCALE GENOMIC DNA]</scope>
    <source>
        <strain evidence="7 11">ResAG-59</strain>
    </source>
</reference>
<keyword evidence="11" id="KW-1185">Reference proteome</keyword>
<evidence type="ECO:0000256" key="1">
    <source>
        <dbReference type="ARBA" id="ARBA00022485"/>
    </source>
</evidence>
<accession>A0A423UMU2</accession>
<evidence type="ECO:0000259" key="5">
    <source>
        <dbReference type="PROSITE" id="PS51379"/>
    </source>
</evidence>
<feature type="domain" description="4Fe-4S ferredoxin-type" evidence="5">
    <location>
        <begin position="73"/>
        <end position="102"/>
    </location>
</feature>
<comment type="caution">
    <text evidence="8">The sequence shown here is derived from an EMBL/GenBank/DDBJ whole genome shotgun (WGS) entry which is preliminary data.</text>
</comment>
<dbReference type="RefSeq" id="WP_096227770.1">
    <property type="nucleotide sequence ID" value="NZ_CP168029.1"/>
</dbReference>
<dbReference type="InterPro" id="IPR017896">
    <property type="entry name" value="4Fe4S_Fe-S-bd"/>
</dbReference>
<dbReference type="GO" id="GO:0046872">
    <property type="term" value="F:metal ion binding"/>
    <property type="evidence" value="ECO:0007669"/>
    <property type="project" value="UniProtKB-KW"/>
</dbReference>
<proteinExistence type="predicted"/>
<dbReference type="GO" id="GO:0051539">
    <property type="term" value="F:4 iron, 4 sulfur cluster binding"/>
    <property type="evidence" value="ECO:0007669"/>
    <property type="project" value="UniProtKB-KW"/>
</dbReference>
<keyword evidence="4" id="KW-0411">Iron-sulfur</keyword>
<reference evidence="6 10" key="4">
    <citation type="journal article" date="2019" name="Nat. Med.">
        <title>A library of human gut bacterial isolates paired with longitudinal multiomics data enables mechanistic microbiome research.</title>
        <authorList>
            <person name="Poyet M."/>
            <person name="Groussin M."/>
            <person name="Gibbons S.M."/>
            <person name="Avila-Pacheco J."/>
            <person name="Jiang X."/>
            <person name="Kearney S.M."/>
            <person name="Perrotta A.R."/>
            <person name="Berdy B."/>
            <person name="Zhao S."/>
            <person name="Lieberman T.D."/>
            <person name="Swanson P.K."/>
            <person name="Smith M."/>
            <person name="Roesemann S."/>
            <person name="Alexander J.E."/>
            <person name="Rich S.A."/>
            <person name="Livny J."/>
            <person name="Vlamakis H."/>
            <person name="Clish C."/>
            <person name="Bullock K."/>
            <person name="Deik A."/>
            <person name="Scott J."/>
            <person name="Pierce K.A."/>
            <person name="Xavier R.J."/>
            <person name="Alm E.J."/>
        </authorList>
    </citation>
    <scope>NUCLEOTIDE SEQUENCE [LARGE SCALE GENOMIC DNA]</scope>
    <source>
        <strain evidence="6 10">BIOML-A1</strain>
    </source>
</reference>
<dbReference type="InterPro" id="IPR017900">
    <property type="entry name" value="4Fe4S_Fe_S_CS"/>
</dbReference>
<feature type="domain" description="4Fe-4S ferredoxin-type" evidence="5">
    <location>
        <begin position="41"/>
        <end position="72"/>
    </location>
</feature>
<dbReference type="Pfam" id="PF00037">
    <property type="entry name" value="Fer4"/>
    <property type="match status" value="1"/>
</dbReference>
<evidence type="ECO:0000313" key="8">
    <source>
        <dbReference type="EMBL" id="ROT91490.1"/>
    </source>
</evidence>
<evidence type="ECO:0000313" key="10">
    <source>
        <dbReference type="Proteomes" id="UP000462865"/>
    </source>
</evidence>
<keyword evidence="3" id="KW-0408">Iron</keyword>
<keyword evidence="1" id="KW-0004">4Fe-4S</keyword>
<evidence type="ECO:0000313" key="11">
    <source>
        <dbReference type="Proteomes" id="UP000468327"/>
    </source>
</evidence>
<dbReference type="EMBL" id="QIBW01000002">
    <property type="protein sequence ID" value="ROT91490.1"/>
    <property type="molecule type" value="Genomic_DNA"/>
</dbReference>
<feature type="domain" description="4Fe-4S ferredoxin-type" evidence="5">
    <location>
        <begin position="132"/>
        <end position="164"/>
    </location>
</feature>
<reference evidence="8" key="3">
    <citation type="journal article" date="2019" name="Microbiol. Resour. Announc.">
        <title>Draft Genome Sequences of Type Strains of Gordonibacter faecihominis, Paraeggerthella hongkongensis, Parvibacter caecicola,Slackia equolifaciens, Slackia faecicanis, and Slackia isoflavoniconvertens.</title>
        <authorList>
            <person name="Danylec N."/>
            <person name="Stoll D.A."/>
            <person name="Dotsch A."/>
            <person name="Huch M."/>
        </authorList>
    </citation>
    <scope>NUCLEOTIDE SEQUENCE</scope>
    <source>
        <strain evidence="8">DSM 27213</strain>
    </source>
</reference>
<dbReference type="PANTHER" id="PTHR42859">
    <property type="entry name" value="OXIDOREDUCTASE"/>
    <property type="match status" value="1"/>
</dbReference>
<dbReference type="InterPro" id="IPR050294">
    <property type="entry name" value="RnfB_subfamily"/>
</dbReference>
<dbReference type="Gene3D" id="3.30.70.20">
    <property type="match status" value="2"/>
</dbReference>
<reference evidence="8" key="2">
    <citation type="journal article" date="2019" name="Int. J. Syst. Evol. Microbiol.">
        <title>Gordonibacter faecihominis is a later heterotypic synonym of Gordonibacter urolithinfaciens.</title>
        <authorList>
            <person name="Danylec N."/>
            <person name="Stoll D.A."/>
            <person name="Huch M."/>
        </authorList>
    </citation>
    <scope>NUCLEOTIDE SEQUENCE</scope>
    <source>
        <strain evidence="8">DSM 27213</strain>
    </source>
</reference>
<dbReference type="PROSITE" id="PS00198">
    <property type="entry name" value="4FE4S_FER_1"/>
    <property type="match status" value="1"/>
</dbReference>
<evidence type="ECO:0000313" key="7">
    <source>
        <dbReference type="EMBL" id="MVN14037.1"/>
    </source>
</evidence>
<evidence type="ECO:0000256" key="4">
    <source>
        <dbReference type="ARBA" id="ARBA00023014"/>
    </source>
</evidence>
<dbReference type="EMBL" id="WPOC01000002">
    <property type="protein sequence ID" value="MVN14037.1"/>
    <property type="molecule type" value="Genomic_DNA"/>
</dbReference>
<dbReference type="EMBL" id="WKZA01000007">
    <property type="protein sequence ID" value="MSA94071.1"/>
    <property type="molecule type" value="Genomic_DNA"/>
</dbReference>
<protein>
    <submittedName>
        <fullName evidence="8">4Fe-4S dicluster domain-containing protein</fullName>
    </submittedName>
</protein>
<evidence type="ECO:0000256" key="2">
    <source>
        <dbReference type="ARBA" id="ARBA00022723"/>
    </source>
</evidence>
<feature type="domain" description="4Fe-4S ferredoxin-type" evidence="5">
    <location>
        <begin position="2"/>
        <end position="32"/>
    </location>
</feature>
<dbReference type="PROSITE" id="PS51379">
    <property type="entry name" value="4FE4S_FER_2"/>
    <property type="match status" value="4"/>
</dbReference>
<name>A0A423UMU2_9ACTN</name>
<gene>
    <name evidence="8" type="ORF">DMP12_02220</name>
    <name evidence="6" type="ORF">GKG38_03155</name>
    <name evidence="7" type="ORF">GO738_01475</name>
</gene>
<sequence>MNRFVVSDPARCIGCGACRVTCSEAHRKRALRPASRLSLVKTREVSAAVTCHQCEGAPCLAVCPEGAIYQERDRLQVDEGRCTGCLLCALACPFGAVYPSAPSTAHVKAAPYSRASSARSAGLLRQKETGAYTSVVVCDLCAKSPDGPRCVEACPTKALALVDEEMLEALGKNRRIEAVERAEAALRGGLPDDAFAGMFDLLEEVDR</sequence>
<dbReference type="Proteomes" id="UP000468327">
    <property type="component" value="Unassembled WGS sequence"/>
</dbReference>
<evidence type="ECO:0000313" key="9">
    <source>
        <dbReference type="Proteomes" id="UP000285258"/>
    </source>
</evidence>
<reference evidence="9" key="1">
    <citation type="submission" date="2018-05" db="EMBL/GenBank/DDBJ databases">
        <title>Genome Sequencing of selected type strains of the family Eggerthellaceae.</title>
        <authorList>
            <person name="Danylec N."/>
            <person name="Stoll D.A."/>
            <person name="Doetsch A."/>
            <person name="Huch M."/>
        </authorList>
    </citation>
    <scope>NUCLEOTIDE SEQUENCE [LARGE SCALE GENOMIC DNA]</scope>
    <source>
        <strain evidence="9">DSM 27213</strain>
    </source>
</reference>
<dbReference type="Proteomes" id="UP000462865">
    <property type="component" value="Unassembled WGS sequence"/>
</dbReference>
<dbReference type="CDD" id="cd10554">
    <property type="entry name" value="HycB_like"/>
    <property type="match status" value="1"/>
</dbReference>
<dbReference type="SUPFAM" id="SSF54862">
    <property type="entry name" value="4Fe-4S ferredoxins"/>
    <property type="match status" value="1"/>
</dbReference>
<evidence type="ECO:0000256" key="3">
    <source>
        <dbReference type="ARBA" id="ARBA00023004"/>
    </source>
</evidence>
<organism evidence="8 9">
    <name type="scientific">Gordonibacter urolithinfaciens</name>
    <dbReference type="NCBI Taxonomy" id="1335613"/>
    <lineage>
        <taxon>Bacteria</taxon>
        <taxon>Bacillati</taxon>
        <taxon>Actinomycetota</taxon>
        <taxon>Coriobacteriia</taxon>
        <taxon>Eggerthellales</taxon>
        <taxon>Eggerthellaceae</taxon>
        <taxon>Gordonibacter</taxon>
    </lineage>
</organism>